<gene>
    <name evidence="1" type="ordered locus">TC_0265</name>
</gene>
<dbReference type="HOGENOM" id="CLU_2521578_0_0_0"/>
<proteinExistence type="predicted"/>
<organism evidence="1 2">
    <name type="scientific">Chlamydia muridarum (strain MoPn / Nigg)</name>
    <dbReference type="NCBI Taxonomy" id="243161"/>
    <lineage>
        <taxon>Bacteria</taxon>
        <taxon>Pseudomonadati</taxon>
        <taxon>Chlamydiota</taxon>
        <taxon>Chlamydiia</taxon>
        <taxon>Chlamydiales</taxon>
        <taxon>Chlamydiaceae</taxon>
        <taxon>Chlamydia/Chlamydophila group</taxon>
        <taxon>Chlamydia</taxon>
    </lineage>
</organism>
<dbReference type="KEGG" id="cmu:TC_0265"/>
<dbReference type="AlphaFoldDB" id="Q9PL43"/>
<dbReference type="EMBL" id="AE002160">
    <property type="protein sequence ID" value="AAF39134.1"/>
    <property type="molecule type" value="Genomic_DNA"/>
</dbReference>
<protein>
    <submittedName>
        <fullName evidence="1">Uncharacterized protein</fullName>
    </submittedName>
</protein>
<evidence type="ECO:0000313" key="2">
    <source>
        <dbReference type="Proteomes" id="UP000000800"/>
    </source>
</evidence>
<dbReference type="PIR" id="D81721">
    <property type="entry name" value="D81721"/>
</dbReference>
<keyword evidence="2" id="KW-1185">Reference proteome</keyword>
<reference evidence="1 2" key="1">
    <citation type="journal article" date="2000" name="Nucleic Acids Res.">
        <title>Genome sequences of Chlamydia trachomatis MoPn and Chlamydia pneumoniae AR39.</title>
        <authorList>
            <person name="Read T.D."/>
            <person name="Brunham R.C."/>
            <person name="Shen C."/>
            <person name="Gill S.R."/>
            <person name="Heidelberg J.F."/>
            <person name="White O."/>
            <person name="Hickey E.K."/>
            <person name="Peterson J.D."/>
            <person name="Utterback T.R."/>
            <person name="Berry K.J."/>
            <person name="Bass S."/>
            <person name="Linher K.D."/>
            <person name="Weidman J.F."/>
            <person name="Khouri H.M."/>
            <person name="Craven B."/>
            <person name="Bowman C."/>
            <person name="Dodson R.J."/>
            <person name="Gwinn M.L."/>
            <person name="Nelson W.C."/>
            <person name="DeBoy R.T."/>
            <person name="Kolonay J.F."/>
            <person name="McClarty G."/>
            <person name="Salzberg S.L."/>
            <person name="Eisen J.A."/>
            <person name="Fraser C.M."/>
        </authorList>
    </citation>
    <scope>NUCLEOTIDE SEQUENCE [LARGE SCALE GENOMIC DNA]</scope>
    <source>
        <strain evidence="2">MoPn / Nigg</strain>
    </source>
</reference>
<dbReference type="Proteomes" id="UP000000800">
    <property type="component" value="Chromosome"/>
</dbReference>
<evidence type="ECO:0000313" key="1">
    <source>
        <dbReference type="EMBL" id="AAF39134.1"/>
    </source>
</evidence>
<accession>Q9PL43</accession>
<name>Q9PL43_CHLMU</name>
<sequence length="84" mass="10149">MIIVGALRDPSWLYYFFLDPFTHVFEKSLSKTRNNKKGYSLFQIFWGHQKSCFLFHKVKVSTWFVPYKVVGFFVQRLLDHLLKK</sequence>